<gene>
    <name evidence="1" type="ORF">ON006_01795</name>
</gene>
<dbReference type="InterPro" id="IPR032710">
    <property type="entry name" value="NTF2-like_dom_sf"/>
</dbReference>
<organism evidence="1 2">
    <name type="scientific">Dyadobacter pollutisoli</name>
    <dbReference type="NCBI Taxonomy" id="2910158"/>
    <lineage>
        <taxon>Bacteria</taxon>
        <taxon>Pseudomonadati</taxon>
        <taxon>Bacteroidota</taxon>
        <taxon>Cytophagia</taxon>
        <taxon>Cytophagales</taxon>
        <taxon>Spirosomataceae</taxon>
        <taxon>Dyadobacter</taxon>
    </lineage>
</organism>
<reference evidence="1" key="1">
    <citation type="submission" date="2022-11" db="EMBL/GenBank/DDBJ databases">
        <title>Dyadobacter pollutisoli sp. nov., isolated from plastic dumped soil.</title>
        <authorList>
            <person name="Kim J.M."/>
            <person name="Kim K.R."/>
            <person name="Lee J.K."/>
            <person name="Hao L."/>
            <person name="Jeon C.O."/>
        </authorList>
    </citation>
    <scope>NUCLEOTIDE SEQUENCE</scope>
    <source>
        <strain evidence="1">U1</strain>
    </source>
</reference>
<dbReference type="Gene3D" id="3.10.450.50">
    <property type="match status" value="1"/>
</dbReference>
<dbReference type="InterPro" id="IPR009959">
    <property type="entry name" value="Cyclase_SnoaL-like"/>
</dbReference>
<dbReference type="Proteomes" id="UP001164653">
    <property type="component" value="Chromosome"/>
</dbReference>
<keyword evidence="2" id="KW-1185">Reference proteome</keyword>
<dbReference type="KEGG" id="dpf:ON006_01795"/>
<protein>
    <submittedName>
        <fullName evidence="1">Ester cyclase</fullName>
    </submittedName>
</protein>
<sequence>MTTDTNNRTMQRFVTFINSASESLAIELISPDAIFYVPGQPDPMQGPAGYLSIIAMMRSGFPDILWTLEDMVSDGDKIAARFTMRGTHQGTFFGVPATGKSIQAQAINFYHLSDGRFVKEYGQPDMLAIMAQIGAAPSS</sequence>
<dbReference type="AlphaFoldDB" id="A0A9E8NE90"/>
<proteinExistence type="predicted"/>
<dbReference type="SUPFAM" id="SSF54427">
    <property type="entry name" value="NTF2-like"/>
    <property type="match status" value="1"/>
</dbReference>
<dbReference type="Pfam" id="PF07366">
    <property type="entry name" value="SnoaL"/>
    <property type="match status" value="1"/>
</dbReference>
<dbReference type="GO" id="GO:0030638">
    <property type="term" value="P:polyketide metabolic process"/>
    <property type="evidence" value="ECO:0007669"/>
    <property type="project" value="InterPro"/>
</dbReference>
<dbReference type="RefSeq" id="WP_244823402.1">
    <property type="nucleotide sequence ID" value="NZ_CP112998.1"/>
</dbReference>
<name>A0A9E8NE90_9BACT</name>
<dbReference type="EMBL" id="CP112998">
    <property type="protein sequence ID" value="WAC12702.1"/>
    <property type="molecule type" value="Genomic_DNA"/>
</dbReference>
<evidence type="ECO:0000313" key="1">
    <source>
        <dbReference type="EMBL" id="WAC12702.1"/>
    </source>
</evidence>
<evidence type="ECO:0000313" key="2">
    <source>
        <dbReference type="Proteomes" id="UP001164653"/>
    </source>
</evidence>
<dbReference type="PANTHER" id="PTHR38436:SF1">
    <property type="entry name" value="ESTER CYCLASE"/>
    <property type="match status" value="1"/>
</dbReference>
<dbReference type="PANTHER" id="PTHR38436">
    <property type="entry name" value="POLYKETIDE CYCLASE SNOAL-LIKE DOMAIN"/>
    <property type="match status" value="1"/>
</dbReference>
<accession>A0A9E8NE90</accession>